<evidence type="ECO:0000256" key="10">
    <source>
        <dbReference type="ARBA" id="ARBA00075110"/>
    </source>
</evidence>
<keyword evidence="3" id="KW-0547">Nucleotide-binding</keyword>
<evidence type="ECO:0000256" key="4">
    <source>
        <dbReference type="ARBA" id="ARBA00022840"/>
    </source>
</evidence>
<dbReference type="InterPro" id="IPR000594">
    <property type="entry name" value="ThiF_NAD_FAD-bd"/>
</dbReference>
<evidence type="ECO:0000313" key="14">
    <source>
        <dbReference type="EMBL" id="MBU2787295.1"/>
    </source>
</evidence>
<dbReference type="GO" id="GO:0005829">
    <property type="term" value="C:cytosol"/>
    <property type="evidence" value="ECO:0007669"/>
    <property type="project" value="TreeGrafter"/>
</dbReference>
<comment type="function">
    <text evidence="6">Catalyzes the adenylation by ATP of the carboxyl group of the C-terminal glycine of sulfur carrier protein MoaD.</text>
</comment>
<evidence type="ECO:0000256" key="1">
    <source>
        <dbReference type="ARBA" id="ARBA00009919"/>
    </source>
</evidence>
<evidence type="ECO:0000256" key="5">
    <source>
        <dbReference type="ARBA" id="ARBA00052218"/>
    </source>
</evidence>
<dbReference type="GO" id="GO:0008146">
    <property type="term" value="F:sulfotransferase activity"/>
    <property type="evidence" value="ECO:0007669"/>
    <property type="project" value="TreeGrafter"/>
</dbReference>
<evidence type="ECO:0000256" key="7">
    <source>
        <dbReference type="ARBA" id="ARBA00063809"/>
    </source>
</evidence>
<evidence type="ECO:0000256" key="11">
    <source>
        <dbReference type="ARBA" id="ARBA00075328"/>
    </source>
</evidence>
<feature type="domain" description="THIF-type NAD/FAD binding fold" evidence="13">
    <location>
        <begin position="13"/>
        <end position="249"/>
    </location>
</feature>
<dbReference type="PANTHER" id="PTHR10953">
    <property type="entry name" value="UBIQUITIN-ACTIVATING ENZYME E1"/>
    <property type="match status" value="1"/>
</dbReference>
<evidence type="ECO:0000256" key="3">
    <source>
        <dbReference type="ARBA" id="ARBA00022741"/>
    </source>
</evidence>
<dbReference type="GO" id="GO:0005524">
    <property type="term" value="F:ATP binding"/>
    <property type="evidence" value="ECO:0007669"/>
    <property type="project" value="UniProtKB-KW"/>
</dbReference>
<keyword evidence="2" id="KW-0808">Transferase</keyword>
<evidence type="ECO:0000256" key="2">
    <source>
        <dbReference type="ARBA" id="ARBA00022679"/>
    </source>
</evidence>
<comment type="similarity">
    <text evidence="1">Belongs to the HesA/MoeB/ThiF family.</text>
</comment>
<protein>
    <recommendedName>
        <fullName evidence="9">Molybdopterin-synthase adenylyltransferase</fullName>
        <ecNumber evidence="8">2.7.7.80</ecNumber>
    </recommendedName>
    <alternativeName>
        <fullName evidence="12">MoaD protein adenylase</fullName>
    </alternativeName>
    <alternativeName>
        <fullName evidence="10">Molybdopterin-converting factor subunit 1 adenylase</fullName>
    </alternativeName>
    <alternativeName>
        <fullName evidence="11">Sulfur carrier protein MoaD adenylyltransferase</fullName>
    </alternativeName>
</protein>
<proteinExistence type="inferred from homology"/>
<comment type="subunit">
    <text evidence="7">Homodimer. Forms a stable heterotetrameric complex of 2 MoeB and 2 MoaD during adenylation of MoaD.</text>
</comment>
<gene>
    <name evidence="14" type="ORF">HFQ13_03555</name>
</gene>
<evidence type="ECO:0000256" key="9">
    <source>
        <dbReference type="ARBA" id="ARBA00073635"/>
    </source>
</evidence>
<dbReference type="InterPro" id="IPR045886">
    <property type="entry name" value="ThiF/MoeB/HesA"/>
</dbReference>
<dbReference type="GO" id="GO:0008641">
    <property type="term" value="F:ubiquitin-like modifier activating enzyme activity"/>
    <property type="evidence" value="ECO:0007669"/>
    <property type="project" value="InterPro"/>
</dbReference>
<sequence length="253" mass="26928">MNPELDDAGLLRYARQILLPEIDVTGQQRLTRARVLIIGMGGLGCPAALYLAGAGVGSLGLCDPDTVSLSNLARQILYTEADINRPKVRAAAEHLRAHNATIECIAYQQAATAEFLGTVLADYDLILDCSDNFATRHAVNRACLAAHKPLVSAAAIRWSGQLAVFDYRLADAPCYACLYPEGGADEEDRCATMGVMGALTGILGTLQALEAMRLLLDLASPLAGKLLLVDAMDLAFRTISLQKDPQCPVCANA</sequence>
<dbReference type="GO" id="GO:0061605">
    <property type="term" value="F:molybdopterin-synthase adenylyltransferase activity"/>
    <property type="evidence" value="ECO:0007669"/>
    <property type="project" value="UniProtKB-EC"/>
</dbReference>
<dbReference type="PANTHER" id="PTHR10953:SF102">
    <property type="entry name" value="ADENYLYLTRANSFERASE AND SULFURTRANSFERASE MOCS3"/>
    <property type="match status" value="1"/>
</dbReference>
<keyword evidence="4" id="KW-0067">ATP-binding</keyword>
<evidence type="ECO:0000256" key="12">
    <source>
        <dbReference type="ARBA" id="ARBA00078531"/>
    </source>
</evidence>
<dbReference type="RefSeq" id="WP_215871878.1">
    <property type="nucleotide sequence ID" value="NZ_JAAXYO010000039.1"/>
</dbReference>
<dbReference type="GO" id="GO:0004792">
    <property type="term" value="F:thiosulfate-cyanide sulfurtransferase activity"/>
    <property type="evidence" value="ECO:0007669"/>
    <property type="project" value="TreeGrafter"/>
</dbReference>
<evidence type="ECO:0000256" key="6">
    <source>
        <dbReference type="ARBA" id="ARBA00055169"/>
    </source>
</evidence>
<dbReference type="EC" id="2.7.7.80" evidence="8"/>
<accession>A0AAE3CJE1</accession>
<dbReference type="AlphaFoldDB" id="A0AAE3CJE1"/>
<dbReference type="NCBIfam" id="NF004281">
    <property type="entry name" value="PRK05690.1"/>
    <property type="match status" value="1"/>
</dbReference>
<dbReference type="SUPFAM" id="SSF69572">
    <property type="entry name" value="Activating enzymes of the ubiquitin-like proteins"/>
    <property type="match status" value="1"/>
</dbReference>
<dbReference type="Gene3D" id="3.40.50.720">
    <property type="entry name" value="NAD(P)-binding Rossmann-like Domain"/>
    <property type="match status" value="1"/>
</dbReference>
<organism evidence="14 15">
    <name type="scientific">Igneacidithiobacillus copahuensis</name>
    <dbReference type="NCBI Taxonomy" id="2724909"/>
    <lineage>
        <taxon>Bacteria</taxon>
        <taxon>Pseudomonadati</taxon>
        <taxon>Pseudomonadota</taxon>
        <taxon>Acidithiobacillia</taxon>
        <taxon>Acidithiobacillales</taxon>
        <taxon>Acidithiobacillaceae</taxon>
        <taxon>Igneacidithiobacillus</taxon>
    </lineage>
</organism>
<dbReference type="EMBL" id="JAAXYO010000039">
    <property type="protein sequence ID" value="MBU2787295.1"/>
    <property type="molecule type" value="Genomic_DNA"/>
</dbReference>
<comment type="catalytic activity">
    <reaction evidence="5">
        <text>[molybdopterin-synthase sulfur-carrier protein]-C-terminal Gly-Gly + ATP + H(+) = [molybdopterin-synthase sulfur-carrier protein]-C-terminal Gly-Gly-AMP + diphosphate</text>
        <dbReference type="Rhea" id="RHEA:43616"/>
        <dbReference type="Rhea" id="RHEA-COMP:12159"/>
        <dbReference type="Rhea" id="RHEA-COMP:12202"/>
        <dbReference type="ChEBI" id="CHEBI:15378"/>
        <dbReference type="ChEBI" id="CHEBI:30616"/>
        <dbReference type="ChEBI" id="CHEBI:33019"/>
        <dbReference type="ChEBI" id="CHEBI:90618"/>
        <dbReference type="ChEBI" id="CHEBI:90778"/>
        <dbReference type="EC" id="2.7.7.80"/>
    </reaction>
</comment>
<reference evidence="14" key="1">
    <citation type="journal article" date="2021" name="ISME J.">
        <title>Genomic evolution of the class Acidithiobacillia: deep-branching Proteobacteria living in extreme acidic conditions.</title>
        <authorList>
            <person name="Moya-Beltran A."/>
            <person name="Beard S."/>
            <person name="Rojas-Villalobos C."/>
            <person name="Issotta F."/>
            <person name="Gallardo Y."/>
            <person name="Ulloa R."/>
            <person name="Giaveno A."/>
            <person name="Degli Esposti M."/>
            <person name="Johnson D.B."/>
            <person name="Quatrini R."/>
        </authorList>
    </citation>
    <scope>NUCLEOTIDE SEQUENCE</scope>
    <source>
        <strain evidence="14">VAN18-1</strain>
    </source>
</reference>
<name>A0AAE3CJE1_9PROT</name>
<dbReference type="Pfam" id="PF00899">
    <property type="entry name" value="ThiF"/>
    <property type="match status" value="1"/>
</dbReference>
<evidence type="ECO:0000256" key="8">
    <source>
        <dbReference type="ARBA" id="ARBA00066884"/>
    </source>
</evidence>
<dbReference type="Proteomes" id="UP001197378">
    <property type="component" value="Unassembled WGS sequence"/>
</dbReference>
<evidence type="ECO:0000313" key="15">
    <source>
        <dbReference type="Proteomes" id="UP001197378"/>
    </source>
</evidence>
<dbReference type="FunFam" id="3.40.50.720:FF:000033">
    <property type="entry name" value="Adenylyltransferase and sulfurtransferase MOCS3"/>
    <property type="match status" value="1"/>
</dbReference>
<dbReference type="CDD" id="cd00757">
    <property type="entry name" value="ThiF_MoeB_HesA_family"/>
    <property type="match status" value="1"/>
</dbReference>
<keyword evidence="15" id="KW-1185">Reference proteome</keyword>
<evidence type="ECO:0000259" key="13">
    <source>
        <dbReference type="Pfam" id="PF00899"/>
    </source>
</evidence>
<comment type="caution">
    <text evidence="14">The sequence shown here is derived from an EMBL/GenBank/DDBJ whole genome shotgun (WGS) entry which is preliminary data.</text>
</comment>
<dbReference type="InterPro" id="IPR035985">
    <property type="entry name" value="Ubiquitin-activating_enz"/>
</dbReference>